<evidence type="ECO:0000256" key="4">
    <source>
        <dbReference type="PIRSR" id="PIRSR605754-1"/>
    </source>
</evidence>
<dbReference type="RefSeq" id="WP_061993856.1">
    <property type="nucleotide sequence ID" value="NZ_DF968005.1"/>
</dbReference>
<dbReference type="InterPro" id="IPR023365">
    <property type="entry name" value="Sortase_dom-sf"/>
</dbReference>
<feature type="transmembrane region" description="Helical" evidence="5">
    <location>
        <begin position="12"/>
        <end position="29"/>
    </location>
</feature>
<keyword evidence="5" id="KW-0812">Transmembrane</keyword>
<dbReference type="AlphaFoldDB" id="A0A0K8MJE0"/>
<dbReference type="GO" id="GO:0006508">
    <property type="term" value="P:proteolysis"/>
    <property type="evidence" value="ECO:0007669"/>
    <property type="project" value="UniProtKB-KW"/>
</dbReference>
<keyword evidence="7" id="KW-1185">Reference proteome</keyword>
<dbReference type="SUPFAM" id="SSF63817">
    <property type="entry name" value="Sortase"/>
    <property type="match status" value="1"/>
</dbReference>
<accession>A0A0K8MJE0</accession>
<keyword evidence="2" id="KW-0378">Hydrolase</keyword>
<sequence>MSKRMIKWIRRSLWLVLIVLVAYMGYHWYETQPALSPVKTTTKKLLTQKKTYNASARKKIASHVGENDQTGYKINKQGFVAIPKLSILLPIYDNAYSLKALDVGADTAQKGTPVPTMGQGNYTLAAHNWDNGYTGFSALQQHLKQDAPYYQSGQMGTSDWLNGEKIYLANTDGIYTYEITGQKGVDQNDGSVLDVNNRDQGQAMLTIITCLFPDTTKRIITNAKFTKFESWSKASNQEVGYFDTKTQKTNVTP</sequence>
<dbReference type="Pfam" id="PF04203">
    <property type="entry name" value="Sortase"/>
    <property type="match status" value="1"/>
</dbReference>
<keyword evidence="5" id="KW-0472">Membrane</keyword>
<dbReference type="Proteomes" id="UP000253891">
    <property type="component" value="Unassembled WGS sequence"/>
</dbReference>
<name>A0A0K8MJE0_9LACO</name>
<gene>
    <name evidence="6" type="ORF">FFIC_285920</name>
</gene>
<feature type="active site" description="Proton donor/acceptor" evidence="4">
    <location>
        <position position="127"/>
    </location>
</feature>
<keyword evidence="3" id="KW-0788">Thiol protease</keyword>
<dbReference type="EMBL" id="DF968005">
    <property type="protein sequence ID" value="GAP00573.1"/>
    <property type="molecule type" value="Genomic_DNA"/>
</dbReference>
<evidence type="ECO:0000256" key="1">
    <source>
        <dbReference type="ARBA" id="ARBA00022670"/>
    </source>
</evidence>
<dbReference type="CDD" id="cd06165">
    <property type="entry name" value="Sortase_A"/>
    <property type="match status" value="1"/>
</dbReference>
<dbReference type="InterPro" id="IPR005754">
    <property type="entry name" value="Sortase"/>
</dbReference>
<dbReference type="OrthoDB" id="1648028at2"/>
<dbReference type="GO" id="GO:0008234">
    <property type="term" value="F:cysteine-type peptidase activity"/>
    <property type="evidence" value="ECO:0007669"/>
    <property type="project" value="UniProtKB-KW"/>
</dbReference>
<evidence type="ECO:0000256" key="5">
    <source>
        <dbReference type="SAM" id="Phobius"/>
    </source>
</evidence>
<proteinExistence type="predicted"/>
<feature type="active site" description="Acyl-thioester intermediate" evidence="4">
    <location>
        <position position="210"/>
    </location>
</feature>
<evidence type="ECO:0000313" key="7">
    <source>
        <dbReference type="Proteomes" id="UP000253891"/>
    </source>
</evidence>
<keyword evidence="5" id="KW-1133">Transmembrane helix</keyword>
<dbReference type="InterPro" id="IPR042007">
    <property type="entry name" value="Sortase_A"/>
</dbReference>
<protein>
    <submittedName>
        <fullName evidence="6">Sortase A, LPXTG specific</fullName>
    </submittedName>
</protein>
<evidence type="ECO:0000256" key="2">
    <source>
        <dbReference type="ARBA" id="ARBA00022801"/>
    </source>
</evidence>
<evidence type="ECO:0000313" key="6">
    <source>
        <dbReference type="EMBL" id="GAP00573.1"/>
    </source>
</evidence>
<evidence type="ECO:0000256" key="3">
    <source>
        <dbReference type="ARBA" id="ARBA00022807"/>
    </source>
</evidence>
<dbReference type="STRING" id="157463.GCA_001047075_01453"/>
<reference evidence="6 7" key="1">
    <citation type="journal article" date="2015" name="BMC Genomics">
        <title>Comparative genomics of Fructobacillus spp. and Leuconostoc spp. reveals niche-specific evolution of Fructobacillus spp.</title>
        <authorList>
            <person name="Endo A."/>
            <person name="Tanizawa Y."/>
            <person name="Tanaka N."/>
            <person name="Maeno S."/>
            <person name="Kumar H."/>
            <person name="Shiwa Y."/>
            <person name="Okada S."/>
            <person name="Yoshikawa H."/>
            <person name="Dicks L."/>
            <person name="Nakagawa J."/>
            <person name="Arita M."/>
        </authorList>
    </citation>
    <scope>NUCLEOTIDE SEQUENCE [LARGE SCALE GENOMIC DNA]</scope>
    <source>
        <strain evidence="6 7">JCM 12225</strain>
    </source>
</reference>
<keyword evidence="1" id="KW-0645">Protease</keyword>
<dbReference type="Gene3D" id="2.40.260.10">
    <property type="entry name" value="Sortase"/>
    <property type="match status" value="1"/>
</dbReference>
<organism evidence="6 7">
    <name type="scientific">Fructobacillus ficulneus</name>
    <dbReference type="NCBI Taxonomy" id="157463"/>
    <lineage>
        <taxon>Bacteria</taxon>
        <taxon>Bacillati</taxon>
        <taxon>Bacillota</taxon>
        <taxon>Bacilli</taxon>
        <taxon>Lactobacillales</taxon>
        <taxon>Lactobacillaceae</taxon>
        <taxon>Fructobacillus</taxon>
    </lineage>
</organism>